<evidence type="ECO:0000313" key="2">
    <source>
        <dbReference type="EMBL" id="KKN28710.1"/>
    </source>
</evidence>
<gene>
    <name evidence="2" type="ORF">LCGC14_0851680</name>
</gene>
<feature type="transmembrane region" description="Helical" evidence="1">
    <location>
        <begin position="71"/>
        <end position="95"/>
    </location>
</feature>
<organism evidence="2">
    <name type="scientific">marine sediment metagenome</name>
    <dbReference type="NCBI Taxonomy" id="412755"/>
    <lineage>
        <taxon>unclassified sequences</taxon>
        <taxon>metagenomes</taxon>
        <taxon>ecological metagenomes</taxon>
    </lineage>
</organism>
<evidence type="ECO:0000256" key="1">
    <source>
        <dbReference type="SAM" id="Phobius"/>
    </source>
</evidence>
<protein>
    <submittedName>
        <fullName evidence="2">Uncharacterized protein</fullName>
    </submittedName>
</protein>
<dbReference type="EMBL" id="LAZR01002541">
    <property type="protein sequence ID" value="KKN28710.1"/>
    <property type="molecule type" value="Genomic_DNA"/>
</dbReference>
<reference evidence="2" key="1">
    <citation type="journal article" date="2015" name="Nature">
        <title>Complex archaea that bridge the gap between prokaryotes and eukaryotes.</title>
        <authorList>
            <person name="Spang A."/>
            <person name="Saw J.H."/>
            <person name="Jorgensen S.L."/>
            <person name="Zaremba-Niedzwiedzka K."/>
            <person name="Martijn J."/>
            <person name="Lind A.E."/>
            <person name="van Eijk R."/>
            <person name="Schleper C."/>
            <person name="Guy L."/>
            <person name="Ettema T.J."/>
        </authorList>
    </citation>
    <scope>NUCLEOTIDE SEQUENCE</scope>
</reference>
<dbReference type="AlphaFoldDB" id="A0A0F9PA21"/>
<name>A0A0F9PA21_9ZZZZ</name>
<keyword evidence="1" id="KW-0812">Transmembrane</keyword>
<comment type="caution">
    <text evidence="2">The sequence shown here is derived from an EMBL/GenBank/DDBJ whole genome shotgun (WGS) entry which is preliminary data.</text>
</comment>
<keyword evidence="1" id="KW-1133">Transmembrane helix</keyword>
<accession>A0A0F9PA21</accession>
<sequence length="96" mass="9812">MDPKKQTAIIVLIAVIATGGIVAGVTYVVMAPSDRRGADALEIYHWWTSGGEANAIGALVDVFEALYPDTVVIQSAVAGGSGTTMIPIITALVLAG</sequence>
<feature type="transmembrane region" description="Helical" evidence="1">
    <location>
        <begin position="7"/>
        <end position="30"/>
    </location>
</feature>
<dbReference type="Gene3D" id="3.40.190.10">
    <property type="entry name" value="Periplasmic binding protein-like II"/>
    <property type="match status" value="1"/>
</dbReference>
<proteinExistence type="predicted"/>
<feature type="non-terminal residue" evidence="2">
    <location>
        <position position="96"/>
    </location>
</feature>
<keyword evidence="1" id="KW-0472">Membrane</keyword>